<dbReference type="Proteomes" id="UP001460270">
    <property type="component" value="Unassembled WGS sequence"/>
</dbReference>
<protein>
    <submittedName>
        <fullName evidence="2">Uncharacterized protein</fullName>
    </submittedName>
</protein>
<evidence type="ECO:0000313" key="3">
    <source>
        <dbReference type="Proteomes" id="UP001460270"/>
    </source>
</evidence>
<feature type="region of interest" description="Disordered" evidence="1">
    <location>
        <begin position="1"/>
        <end position="49"/>
    </location>
</feature>
<accession>A0AAW0Q2C3</accession>
<comment type="caution">
    <text evidence="2">The sequence shown here is derived from an EMBL/GenBank/DDBJ whole genome shotgun (WGS) entry which is preliminary data.</text>
</comment>
<evidence type="ECO:0000313" key="2">
    <source>
        <dbReference type="EMBL" id="KAK7944812.1"/>
    </source>
</evidence>
<sequence length="270" mass="29789">MMQGLKNRTRKALGLRRKDRDSDATSSPDKEGGGTGKKGSKKANGAPNGFYGEIDWDRYASPDVDEEGFSLRPGDDGTISFLSLTKCSPASKGKHFFSSSDSEDDEDSKRKFKIKIKPLVSDSAKCLPPSMDELKASVGGLALSPSLRRSPRRSPGLMKRNLSCEEIARPRRSTPTAAPEIPIDRLSQNQPTFFGLPPEIKYARYDVVPTDAWGDSRPHSESALSRSFPTGAPPLFLLKTFLLEVTMDIRLNVLLIYQMEEQLVVLHLST</sequence>
<feature type="compositionally biased region" description="Basic and acidic residues" evidence="1">
    <location>
        <begin position="16"/>
        <end position="32"/>
    </location>
</feature>
<proteinExistence type="predicted"/>
<dbReference type="EMBL" id="JBBPFD010000001">
    <property type="protein sequence ID" value="KAK7944812.1"/>
    <property type="molecule type" value="Genomic_DNA"/>
</dbReference>
<reference evidence="3" key="1">
    <citation type="submission" date="2024-04" db="EMBL/GenBank/DDBJ databases">
        <title>Salinicola lusitanus LLJ914,a marine bacterium isolated from the Okinawa Trough.</title>
        <authorList>
            <person name="Li J."/>
        </authorList>
    </citation>
    <scope>NUCLEOTIDE SEQUENCE [LARGE SCALE GENOMIC DNA]</scope>
</reference>
<dbReference type="AlphaFoldDB" id="A0AAW0Q2C3"/>
<organism evidence="2 3">
    <name type="scientific">Mugilogobius chulae</name>
    <name type="common">yellowstripe goby</name>
    <dbReference type="NCBI Taxonomy" id="88201"/>
    <lineage>
        <taxon>Eukaryota</taxon>
        <taxon>Metazoa</taxon>
        <taxon>Chordata</taxon>
        <taxon>Craniata</taxon>
        <taxon>Vertebrata</taxon>
        <taxon>Euteleostomi</taxon>
        <taxon>Actinopterygii</taxon>
        <taxon>Neopterygii</taxon>
        <taxon>Teleostei</taxon>
        <taxon>Neoteleostei</taxon>
        <taxon>Acanthomorphata</taxon>
        <taxon>Gobiaria</taxon>
        <taxon>Gobiiformes</taxon>
        <taxon>Gobioidei</taxon>
        <taxon>Gobiidae</taxon>
        <taxon>Gobionellinae</taxon>
        <taxon>Mugilogobius</taxon>
    </lineage>
</organism>
<name>A0AAW0Q2C3_9GOBI</name>
<gene>
    <name evidence="2" type="ORF">WMY93_000540</name>
</gene>
<evidence type="ECO:0000256" key="1">
    <source>
        <dbReference type="SAM" id="MobiDB-lite"/>
    </source>
</evidence>
<keyword evidence="3" id="KW-1185">Reference proteome</keyword>